<dbReference type="EMBL" id="JACRSV010000001">
    <property type="protein sequence ID" value="MBC8558963.1"/>
    <property type="molecule type" value="Genomic_DNA"/>
</dbReference>
<gene>
    <name evidence="2" type="ORF">H8710_02650</name>
</gene>
<dbReference type="InterPro" id="IPR013321">
    <property type="entry name" value="Arc_rbn_hlx_hlx"/>
</dbReference>
<evidence type="ECO:0000259" key="1">
    <source>
        <dbReference type="Pfam" id="PF03869"/>
    </source>
</evidence>
<name>A0A926E3M6_9FIRM</name>
<dbReference type="InterPro" id="IPR005569">
    <property type="entry name" value="Arc_DNA-bd_dom"/>
</dbReference>
<dbReference type="RefSeq" id="WP_249293857.1">
    <property type="nucleotide sequence ID" value="NZ_JACRSV010000001.1"/>
</dbReference>
<protein>
    <submittedName>
        <fullName evidence="2">Arc family DNA-binding protein</fullName>
    </submittedName>
</protein>
<evidence type="ECO:0000313" key="3">
    <source>
        <dbReference type="Proteomes" id="UP000610760"/>
    </source>
</evidence>
<dbReference type="Proteomes" id="UP000610760">
    <property type="component" value="Unassembled WGS sequence"/>
</dbReference>
<organism evidence="2 3">
    <name type="scientific">Fumia xinanensis</name>
    <dbReference type="NCBI Taxonomy" id="2763659"/>
    <lineage>
        <taxon>Bacteria</taxon>
        <taxon>Bacillati</taxon>
        <taxon>Bacillota</taxon>
        <taxon>Clostridia</taxon>
        <taxon>Eubacteriales</taxon>
        <taxon>Oscillospiraceae</taxon>
        <taxon>Fumia</taxon>
    </lineage>
</organism>
<accession>A0A926E3M6</accession>
<dbReference type="AlphaFoldDB" id="A0A926E3M6"/>
<keyword evidence="3" id="KW-1185">Reference proteome</keyword>
<feature type="domain" description="Arc-like DNA binding" evidence="1">
    <location>
        <begin position="8"/>
        <end position="37"/>
    </location>
</feature>
<dbReference type="GO" id="GO:0006355">
    <property type="term" value="P:regulation of DNA-templated transcription"/>
    <property type="evidence" value="ECO:0007669"/>
    <property type="project" value="InterPro"/>
</dbReference>
<dbReference type="SUPFAM" id="SSF47598">
    <property type="entry name" value="Ribbon-helix-helix"/>
    <property type="match status" value="1"/>
</dbReference>
<keyword evidence="2" id="KW-0238">DNA-binding</keyword>
<sequence>MKLKSLTLRLDDQLLCKIRYVASYDGRSMNQQIIQWIRKYIDHFEKQVETIEIDDK</sequence>
<dbReference type="InterPro" id="IPR010985">
    <property type="entry name" value="Ribbon_hlx_hlx"/>
</dbReference>
<comment type="caution">
    <text evidence="2">The sequence shown here is derived from an EMBL/GenBank/DDBJ whole genome shotgun (WGS) entry which is preliminary data.</text>
</comment>
<dbReference type="Pfam" id="PF03869">
    <property type="entry name" value="Arc"/>
    <property type="match status" value="1"/>
</dbReference>
<reference evidence="2" key="1">
    <citation type="submission" date="2020-08" db="EMBL/GenBank/DDBJ databases">
        <title>Genome public.</title>
        <authorList>
            <person name="Liu C."/>
            <person name="Sun Q."/>
        </authorList>
    </citation>
    <scope>NUCLEOTIDE SEQUENCE</scope>
    <source>
        <strain evidence="2">NSJ-33</strain>
    </source>
</reference>
<dbReference type="GO" id="GO:0003677">
    <property type="term" value="F:DNA binding"/>
    <property type="evidence" value="ECO:0007669"/>
    <property type="project" value="UniProtKB-KW"/>
</dbReference>
<evidence type="ECO:0000313" key="2">
    <source>
        <dbReference type="EMBL" id="MBC8558963.1"/>
    </source>
</evidence>
<dbReference type="Gene3D" id="1.10.1220.10">
    <property type="entry name" value="Met repressor-like"/>
    <property type="match status" value="1"/>
</dbReference>
<proteinExistence type="predicted"/>